<dbReference type="AlphaFoldDB" id="A0AAE1B855"/>
<name>A0AAE1B855_9GAST</name>
<evidence type="ECO:0000313" key="2">
    <source>
        <dbReference type="Proteomes" id="UP001283361"/>
    </source>
</evidence>
<dbReference type="EMBL" id="JAWDGP010000459">
    <property type="protein sequence ID" value="KAK3800427.1"/>
    <property type="molecule type" value="Genomic_DNA"/>
</dbReference>
<reference evidence="1" key="1">
    <citation type="journal article" date="2023" name="G3 (Bethesda)">
        <title>A reference genome for the long-term kleptoplast-retaining sea slug Elysia crispata morphotype clarki.</title>
        <authorList>
            <person name="Eastman K.E."/>
            <person name="Pendleton A.L."/>
            <person name="Shaikh M.A."/>
            <person name="Suttiyut T."/>
            <person name="Ogas R."/>
            <person name="Tomko P."/>
            <person name="Gavelis G."/>
            <person name="Widhalm J.R."/>
            <person name="Wisecaver J.H."/>
        </authorList>
    </citation>
    <scope>NUCLEOTIDE SEQUENCE</scope>
    <source>
        <strain evidence="1">ECLA1</strain>
    </source>
</reference>
<comment type="caution">
    <text evidence="1">The sequence shown here is derived from an EMBL/GenBank/DDBJ whole genome shotgun (WGS) entry which is preliminary data.</text>
</comment>
<organism evidence="1 2">
    <name type="scientific">Elysia crispata</name>
    <name type="common">lettuce slug</name>
    <dbReference type="NCBI Taxonomy" id="231223"/>
    <lineage>
        <taxon>Eukaryota</taxon>
        <taxon>Metazoa</taxon>
        <taxon>Spiralia</taxon>
        <taxon>Lophotrochozoa</taxon>
        <taxon>Mollusca</taxon>
        <taxon>Gastropoda</taxon>
        <taxon>Heterobranchia</taxon>
        <taxon>Euthyneura</taxon>
        <taxon>Panpulmonata</taxon>
        <taxon>Sacoglossa</taxon>
        <taxon>Placobranchoidea</taxon>
        <taxon>Plakobranchidae</taxon>
        <taxon>Elysia</taxon>
    </lineage>
</organism>
<gene>
    <name evidence="1" type="ORF">RRG08_052810</name>
</gene>
<accession>A0AAE1B855</accession>
<dbReference type="Proteomes" id="UP001283361">
    <property type="component" value="Unassembled WGS sequence"/>
</dbReference>
<proteinExistence type="predicted"/>
<sequence length="82" mass="9285">MAWWSLVDTMLSDQEIHARSINSFFHGLVSLVDTMLSDQDIHARSINSFFHGLVVAGRHYALGSGDPRSIDQFILPWLGGRW</sequence>
<evidence type="ECO:0000313" key="1">
    <source>
        <dbReference type="EMBL" id="KAK3800427.1"/>
    </source>
</evidence>
<protein>
    <submittedName>
        <fullName evidence="1">Uncharacterized protein</fullName>
    </submittedName>
</protein>
<keyword evidence="2" id="KW-1185">Reference proteome</keyword>